<gene>
    <name evidence="1" type="ORF">A3Q56_00639</name>
</gene>
<dbReference type="Proteomes" id="UP000078046">
    <property type="component" value="Unassembled WGS sequence"/>
</dbReference>
<dbReference type="AlphaFoldDB" id="A0A177BB82"/>
<evidence type="ECO:0000313" key="1">
    <source>
        <dbReference type="EMBL" id="OAF71579.1"/>
    </source>
</evidence>
<keyword evidence="2" id="KW-1185">Reference proteome</keyword>
<proteinExistence type="predicted"/>
<reference evidence="1 2" key="1">
    <citation type="submission" date="2016-04" db="EMBL/GenBank/DDBJ databases">
        <title>The genome of Intoshia linei affirms orthonectids as highly simplified spiralians.</title>
        <authorList>
            <person name="Mikhailov K.V."/>
            <person name="Slusarev G.S."/>
            <person name="Nikitin M.A."/>
            <person name="Logacheva M.D."/>
            <person name="Penin A."/>
            <person name="Aleoshin V."/>
            <person name="Panchin Y.V."/>
        </authorList>
    </citation>
    <scope>NUCLEOTIDE SEQUENCE [LARGE SCALE GENOMIC DNA]</scope>
    <source>
        <strain evidence="1">Intl2013</strain>
        <tissue evidence="1">Whole animal</tissue>
    </source>
</reference>
<name>A0A177BB82_9BILA</name>
<dbReference type="EMBL" id="LWCA01000039">
    <property type="protein sequence ID" value="OAF71579.1"/>
    <property type="molecule type" value="Genomic_DNA"/>
</dbReference>
<evidence type="ECO:0000313" key="2">
    <source>
        <dbReference type="Proteomes" id="UP000078046"/>
    </source>
</evidence>
<protein>
    <submittedName>
        <fullName evidence="1">Uncharacterized protein</fullName>
    </submittedName>
</protein>
<comment type="caution">
    <text evidence="1">The sequence shown here is derived from an EMBL/GenBank/DDBJ whole genome shotgun (WGS) entry which is preliminary data.</text>
</comment>
<accession>A0A177BB82</accession>
<organism evidence="1 2">
    <name type="scientific">Intoshia linei</name>
    <dbReference type="NCBI Taxonomy" id="1819745"/>
    <lineage>
        <taxon>Eukaryota</taxon>
        <taxon>Metazoa</taxon>
        <taxon>Spiralia</taxon>
        <taxon>Lophotrochozoa</taxon>
        <taxon>Mesozoa</taxon>
        <taxon>Orthonectida</taxon>
        <taxon>Rhopaluridae</taxon>
        <taxon>Intoshia</taxon>
    </lineage>
</organism>
<sequence>MSVIRFAASYGVLQSVVEEPTHRSHISVMAEIVPNFESNSIIIIDYARCGGEKVISYKIASIWHETS</sequence>